<evidence type="ECO:0000259" key="6">
    <source>
        <dbReference type="Pfam" id="PF06441"/>
    </source>
</evidence>
<dbReference type="Proteomes" id="UP000214746">
    <property type="component" value="Unassembled WGS sequence"/>
</dbReference>
<evidence type="ECO:0000256" key="4">
    <source>
        <dbReference type="PIRSR" id="PIRSR001112-1"/>
    </source>
</evidence>
<feature type="domain" description="Epoxide hydrolase N-terminal" evidence="6">
    <location>
        <begin position="18"/>
        <end position="123"/>
    </location>
</feature>
<feature type="active site" description="Nucleophile" evidence="4">
    <location>
        <position position="192"/>
    </location>
</feature>
<comment type="similarity">
    <text evidence="1">Belongs to the peptidase S33 family.</text>
</comment>
<dbReference type="OrthoDB" id="9780765at2"/>
<gene>
    <name evidence="7" type="ORF">CBW46_004580</name>
</gene>
<dbReference type="EMBL" id="NHRJ02000002">
    <property type="protein sequence ID" value="PZE21701.1"/>
    <property type="molecule type" value="Genomic_DNA"/>
</dbReference>
<feature type="compositionally biased region" description="Polar residues" evidence="5">
    <location>
        <begin position="1"/>
        <end position="16"/>
    </location>
</feature>
<dbReference type="InterPro" id="IPR029058">
    <property type="entry name" value="AB_hydrolase_fold"/>
</dbReference>
<dbReference type="PANTHER" id="PTHR21661:SF35">
    <property type="entry name" value="EPOXIDE HYDROLASE"/>
    <property type="match status" value="1"/>
</dbReference>
<dbReference type="Pfam" id="PF06441">
    <property type="entry name" value="EHN"/>
    <property type="match status" value="1"/>
</dbReference>
<dbReference type="Gene3D" id="3.40.50.1820">
    <property type="entry name" value="alpha/beta hydrolase"/>
    <property type="match status" value="1"/>
</dbReference>
<keyword evidence="8" id="KW-1185">Reference proteome</keyword>
<dbReference type="InterPro" id="IPR016292">
    <property type="entry name" value="Epoxide_hydrolase"/>
</dbReference>
<dbReference type="PRINTS" id="PR00412">
    <property type="entry name" value="EPOXHYDRLASE"/>
</dbReference>
<dbReference type="InterPro" id="IPR010497">
    <property type="entry name" value="Epoxide_hydro_N"/>
</dbReference>
<dbReference type="AlphaFoldDB" id="A0A2W1NF59"/>
<evidence type="ECO:0000313" key="8">
    <source>
        <dbReference type="Proteomes" id="UP000214746"/>
    </source>
</evidence>
<evidence type="ECO:0000256" key="5">
    <source>
        <dbReference type="SAM" id="MobiDB-lite"/>
    </source>
</evidence>
<reference evidence="7" key="1">
    <citation type="submission" date="2018-06" db="EMBL/GenBank/DDBJ databases">
        <title>Paenibacillus xerothermodurans sp. nov. an extremely dry heat resistant spore forming bacterium isolated from the soil of Cape Canaveral, Florida.</title>
        <authorList>
            <person name="Seuylemezian A."/>
            <person name="Kaur N."/>
            <person name="Patil P."/>
            <person name="Patil P."/>
            <person name="Mayilraj S."/>
            <person name="Vaishampayan P."/>
        </authorList>
    </citation>
    <scope>NUCLEOTIDE SEQUENCE [LARGE SCALE GENOMIC DNA]</scope>
    <source>
        <strain evidence="7">ATCC 27380</strain>
    </source>
</reference>
<dbReference type="GO" id="GO:0004301">
    <property type="term" value="F:epoxide hydrolase activity"/>
    <property type="evidence" value="ECO:0007669"/>
    <property type="project" value="TreeGrafter"/>
</dbReference>
<evidence type="ECO:0000256" key="3">
    <source>
        <dbReference type="ARBA" id="ARBA00022801"/>
    </source>
</evidence>
<keyword evidence="2" id="KW-0058">Aromatic hydrocarbons catabolism</keyword>
<accession>A0A2W1NF59</accession>
<evidence type="ECO:0000256" key="2">
    <source>
        <dbReference type="ARBA" id="ARBA00022797"/>
    </source>
</evidence>
<name>A0A2W1NF59_PAEXE</name>
<feature type="active site" description="Proton acceptor" evidence="4">
    <location>
        <position position="365"/>
    </location>
</feature>
<organism evidence="7 8">
    <name type="scientific">Paenibacillus xerothermodurans</name>
    <dbReference type="NCBI Taxonomy" id="1977292"/>
    <lineage>
        <taxon>Bacteria</taxon>
        <taxon>Bacillati</taxon>
        <taxon>Bacillota</taxon>
        <taxon>Bacilli</taxon>
        <taxon>Bacillales</taxon>
        <taxon>Paenibacillaceae</taxon>
        <taxon>Paenibacillus</taxon>
    </lineage>
</organism>
<dbReference type="PANTHER" id="PTHR21661">
    <property type="entry name" value="EPOXIDE HYDROLASE 1-RELATED"/>
    <property type="match status" value="1"/>
</dbReference>
<dbReference type="SUPFAM" id="SSF53474">
    <property type="entry name" value="alpha/beta-Hydrolases"/>
    <property type="match status" value="1"/>
</dbReference>
<feature type="region of interest" description="Disordered" evidence="5">
    <location>
        <begin position="1"/>
        <end position="20"/>
    </location>
</feature>
<protein>
    <submittedName>
        <fullName evidence="7">Epoxide hydrolase</fullName>
    </submittedName>
</protein>
<dbReference type="PIRSF" id="PIRSF001112">
    <property type="entry name" value="Epoxide_hydrolase"/>
    <property type="match status" value="1"/>
</dbReference>
<evidence type="ECO:0000313" key="7">
    <source>
        <dbReference type="EMBL" id="PZE21701.1"/>
    </source>
</evidence>
<keyword evidence="3 7" id="KW-0378">Hydrolase</keyword>
<evidence type="ECO:0000256" key="1">
    <source>
        <dbReference type="ARBA" id="ARBA00010088"/>
    </source>
</evidence>
<sequence>MDNSNKGGSTVDQSDPSIRPFRIEIPQNELDGLRNRLAGTRWPDELPDAGWRYGVPREHLKELTEYWRTSYDWRKYEAQLNQFPQFTTTIDGANVHFLHVRSPEKNATPLILTHGWPGSIVEFLDVIGPLTDPRANGGNSTDAFHLVIPSIPGYGFSGTTREAGWNVRRIAFAWSVLMKRLGYVAYGAQGGDWGSAISRELGGVDPEHVIGVHVNYLPTIPAGDVGNLSEEDKARLARLELYLAEPAGYMKIQASRPQTLAYGLTDSPVGQLAWIAEKFNEWIDPACRIEIDRLLTNVMIYWLTGTAGSSARLYYESAAYRGQQMPCPVPVGVAVFPHDLVLPVRRLAERKYKIVHWTEFERGGHFPAIEAPDLIVRDLRTFFRRFR</sequence>
<proteinExistence type="inferred from homology"/>
<feature type="active site" description="Proton donor" evidence="4">
    <location>
        <position position="314"/>
    </location>
</feature>
<dbReference type="InterPro" id="IPR000639">
    <property type="entry name" value="Epox_hydrolase-like"/>
</dbReference>
<dbReference type="GO" id="GO:0097176">
    <property type="term" value="P:epoxide metabolic process"/>
    <property type="evidence" value="ECO:0007669"/>
    <property type="project" value="TreeGrafter"/>
</dbReference>
<dbReference type="RefSeq" id="WP_089198843.1">
    <property type="nucleotide sequence ID" value="NZ_NHRJ02000002.1"/>
</dbReference>
<comment type="caution">
    <text evidence="7">The sequence shown here is derived from an EMBL/GenBank/DDBJ whole genome shotgun (WGS) entry which is preliminary data.</text>
</comment>